<dbReference type="PANTHER" id="PTHR47961:SF12">
    <property type="entry name" value="HELICASE POLQ-LIKE"/>
    <property type="match status" value="1"/>
</dbReference>
<organism evidence="6 7">
    <name type="scientific">Ilyodon furcidens</name>
    <name type="common">goldbreast splitfin</name>
    <dbReference type="NCBI Taxonomy" id="33524"/>
    <lineage>
        <taxon>Eukaryota</taxon>
        <taxon>Metazoa</taxon>
        <taxon>Chordata</taxon>
        <taxon>Craniata</taxon>
        <taxon>Vertebrata</taxon>
        <taxon>Euteleostomi</taxon>
        <taxon>Actinopterygii</taxon>
        <taxon>Neopterygii</taxon>
        <taxon>Teleostei</taxon>
        <taxon>Neoteleostei</taxon>
        <taxon>Acanthomorphata</taxon>
        <taxon>Ovalentaria</taxon>
        <taxon>Atherinomorphae</taxon>
        <taxon>Cyprinodontiformes</taxon>
        <taxon>Goodeidae</taxon>
        <taxon>Ilyodon</taxon>
    </lineage>
</organism>
<dbReference type="InterPro" id="IPR048960">
    <property type="entry name" value="POLQ-like_helical"/>
</dbReference>
<keyword evidence="2" id="KW-0378">Hydrolase</keyword>
<protein>
    <recommendedName>
        <fullName evidence="5">POLQ-like helical domain-containing protein</fullName>
    </recommendedName>
</protein>
<dbReference type="Proteomes" id="UP001482620">
    <property type="component" value="Unassembled WGS sequence"/>
</dbReference>
<keyword evidence="4" id="KW-0067">ATP-binding</keyword>
<dbReference type="Gene3D" id="1.10.150.20">
    <property type="entry name" value="5' to 3' exonuclease, C-terminal subdomain"/>
    <property type="match status" value="1"/>
</dbReference>
<evidence type="ECO:0000256" key="3">
    <source>
        <dbReference type="ARBA" id="ARBA00022806"/>
    </source>
</evidence>
<keyword evidence="7" id="KW-1185">Reference proteome</keyword>
<keyword evidence="3" id="KW-0347">Helicase</keyword>
<evidence type="ECO:0000256" key="1">
    <source>
        <dbReference type="ARBA" id="ARBA00022741"/>
    </source>
</evidence>
<name>A0ABV0TE00_9TELE</name>
<reference evidence="6 7" key="1">
    <citation type="submission" date="2021-06" db="EMBL/GenBank/DDBJ databases">
        <authorList>
            <person name="Palmer J.M."/>
        </authorList>
    </citation>
    <scope>NUCLEOTIDE SEQUENCE [LARGE SCALE GENOMIC DNA]</scope>
    <source>
        <strain evidence="7">if_2019</strain>
        <tissue evidence="6">Muscle</tissue>
    </source>
</reference>
<accession>A0ABV0TE00</accession>
<feature type="domain" description="POLQ-like helical" evidence="5">
    <location>
        <begin position="5"/>
        <end position="82"/>
    </location>
</feature>
<comment type="caution">
    <text evidence="6">The sequence shown here is derived from an EMBL/GenBank/DDBJ whole genome shotgun (WGS) entry which is preliminary data.</text>
</comment>
<dbReference type="Pfam" id="PF21099">
    <property type="entry name" value="POLQ_helical"/>
    <property type="match status" value="1"/>
</dbReference>
<evidence type="ECO:0000313" key="7">
    <source>
        <dbReference type="Proteomes" id="UP001482620"/>
    </source>
</evidence>
<evidence type="ECO:0000256" key="4">
    <source>
        <dbReference type="ARBA" id="ARBA00022840"/>
    </source>
</evidence>
<sequence length="174" mass="19754">MIETQDMDLVVVKRMFLALVLFSLLKETNVWSVAERFQLSRGFVQTLLSSASAFCSCVLHFTEELEEFWPYKALLMELTRRLSYCVKAELIPLMEVAGVLEFRAKQLYNAGYKTLTHLANADPAVLCRTIENLFKKQAHLMVASAKMLLNEKAAALQEEVEELLTLPADLPPQL</sequence>
<proteinExistence type="predicted"/>
<evidence type="ECO:0000259" key="5">
    <source>
        <dbReference type="Pfam" id="PF21099"/>
    </source>
</evidence>
<dbReference type="PANTHER" id="PTHR47961">
    <property type="entry name" value="DNA POLYMERASE THETA, PUTATIVE (AFU_ORTHOLOGUE AFUA_1G05260)-RELATED"/>
    <property type="match status" value="1"/>
</dbReference>
<evidence type="ECO:0000313" key="6">
    <source>
        <dbReference type="EMBL" id="MEQ2231039.1"/>
    </source>
</evidence>
<keyword evidence="1" id="KW-0547">Nucleotide-binding</keyword>
<dbReference type="Gene3D" id="1.10.3380.20">
    <property type="match status" value="1"/>
</dbReference>
<dbReference type="EMBL" id="JAHRIQ010029834">
    <property type="protein sequence ID" value="MEQ2231039.1"/>
    <property type="molecule type" value="Genomic_DNA"/>
</dbReference>
<dbReference type="SUPFAM" id="SSF158702">
    <property type="entry name" value="Sec63 N-terminal domain-like"/>
    <property type="match status" value="1"/>
</dbReference>
<dbReference type="InterPro" id="IPR050474">
    <property type="entry name" value="Hel308_SKI2-like"/>
</dbReference>
<gene>
    <name evidence="6" type="ORF">ILYODFUR_035289</name>
</gene>
<evidence type="ECO:0000256" key="2">
    <source>
        <dbReference type="ARBA" id="ARBA00022801"/>
    </source>
</evidence>